<dbReference type="AlphaFoldDB" id="A0A645I584"/>
<comment type="caution">
    <text evidence="1">The sequence shown here is derived from an EMBL/GenBank/DDBJ whole genome shotgun (WGS) entry which is preliminary data.</text>
</comment>
<protein>
    <recommendedName>
        <fullName evidence="2">BIG2 domain-containing protein</fullName>
    </recommendedName>
</protein>
<organism evidence="1">
    <name type="scientific">bioreactor metagenome</name>
    <dbReference type="NCBI Taxonomy" id="1076179"/>
    <lineage>
        <taxon>unclassified sequences</taxon>
        <taxon>metagenomes</taxon>
        <taxon>ecological metagenomes</taxon>
    </lineage>
</organism>
<reference evidence="1" key="1">
    <citation type="submission" date="2019-08" db="EMBL/GenBank/DDBJ databases">
        <authorList>
            <person name="Kucharzyk K."/>
            <person name="Murdoch R.W."/>
            <person name="Higgins S."/>
            <person name="Loffler F."/>
        </authorList>
    </citation>
    <scope>NUCLEOTIDE SEQUENCE</scope>
</reference>
<accession>A0A645I584</accession>
<dbReference type="EMBL" id="VSSQ01106348">
    <property type="protein sequence ID" value="MPN46036.1"/>
    <property type="molecule type" value="Genomic_DNA"/>
</dbReference>
<proteinExistence type="predicted"/>
<gene>
    <name evidence="1" type="ORF">SDC9_193615</name>
</gene>
<name>A0A645I584_9ZZZZ</name>
<sequence>MNFHLSENKLTLAPGDEVEIEALWDSGDDFTIVWAANGDSATADLGSLDNKLVVKAKAAGEMKLLATVQGRSDLKAECTLIVK</sequence>
<evidence type="ECO:0008006" key="2">
    <source>
        <dbReference type="Google" id="ProtNLM"/>
    </source>
</evidence>
<evidence type="ECO:0000313" key="1">
    <source>
        <dbReference type="EMBL" id="MPN46036.1"/>
    </source>
</evidence>